<keyword evidence="5" id="KW-0679">Respiratory chain</keyword>
<evidence type="ECO:0000256" key="16">
    <source>
        <dbReference type="RuleBase" id="RU003404"/>
    </source>
</evidence>
<dbReference type="InterPro" id="IPR010934">
    <property type="entry name" value="NADH_DH_su5_C"/>
</dbReference>
<keyword evidence="9" id="KW-0249">Electron transport</keyword>
<keyword evidence="13 16" id="KW-0496">Mitochondrion</keyword>
<feature type="transmembrane region" description="Helical" evidence="16">
    <location>
        <begin position="213"/>
        <end position="232"/>
    </location>
</feature>
<dbReference type="GO" id="GO:0042773">
    <property type="term" value="P:ATP synthesis coupled electron transport"/>
    <property type="evidence" value="ECO:0007669"/>
    <property type="project" value="InterPro"/>
</dbReference>
<feature type="transmembrane region" description="Helical" evidence="16">
    <location>
        <begin position="53"/>
        <end position="73"/>
    </location>
</feature>
<keyword evidence="7" id="KW-0999">Mitochondrion inner membrane</keyword>
<evidence type="ECO:0000256" key="5">
    <source>
        <dbReference type="ARBA" id="ARBA00022660"/>
    </source>
</evidence>
<keyword evidence="12 16" id="KW-0830">Ubiquinone</keyword>
<evidence type="ECO:0000256" key="9">
    <source>
        <dbReference type="ARBA" id="ARBA00022982"/>
    </source>
</evidence>
<dbReference type="GO" id="GO:0005743">
    <property type="term" value="C:mitochondrial inner membrane"/>
    <property type="evidence" value="ECO:0007669"/>
    <property type="project" value="UniProtKB-SubCell"/>
</dbReference>
<evidence type="ECO:0000256" key="13">
    <source>
        <dbReference type="ARBA" id="ARBA00023128"/>
    </source>
</evidence>
<evidence type="ECO:0000256" key="6">
    <source>
        <dbReference type="ARBA" id="ARBA00022692"/>
    </source>
</evidence>
<feature type="transmembrane region" description="Helical" evidence="16">
    <location>
        <begin position="179"/>
        <end position="201"/>
    </location>
</feature>
<feature type="transmembrane region" description="Helical" evidence="16">
    <location>
        <begin position="269"/>
        <end position="287"/>
    </location>
</feature>
<evidence type="ECO:0000259" key="17">
    <source>
        <dbReference type="Pfam" id="PF00361"/>
    </source>
</evidence>
<dbReference type="GO" id="GO:0008137">
    <property type="term" value="F:NADH dehydrogenase (ubiquinone) activity"/>
    <property type="evidence" value="ECO:0007669"/>
    <property type="project" value="UniProtKB-EC"/>
</dbReference>
<dbReference type="PANTHER" id="PTHR42829:SF2">
    <property type="entry name" value="NADH-UBIQUINONE OXIDOREDUCTASE CHAIN 5"/>
    <property type="match status" value="1"/>
</dbReference>
<organism evidence="20">
    <name type="scientific">Iphione sp. YZ-2018</name>
    <dbReference type="NCBI Taxonomy" id="2153332"/>
    <lineage>
        <taxon>Eukaryota</taxon>
        <taxon>Metazoa</taxon>
        <taxon>Spiralia</taxon>
        <taxon>Lophotrochozoa</taxon>
        <taxon>Annelida</taxon>
        <taxon>Polychaeta</taxon>
        <taxon>Errantia</taxon>
        <taxon>Phyllodocida</taxon>
        <taxon>Iphionidae</taxon>
        <taxon>Iphione</taxon>
    </lineage>
</organism>
<feature type="transmembrane region" description="Helical" evidence="16">
    <location>
        <begin position="336"/>
        <end position="355"/>
    </location>
</feature>
<dbReference type="InterPro" id="IPR003945">
    <property type="entry name" value="NU5C-like"/>
</dbReference>
<evidence type="ECO:0000256" key="2">
    <source>
        <dbReference type="ARBA" id="ARBA00012944"/>
    </source>
</evidence>
<feature type="transmembrane region" description="Helical" evidence="16">
    <location>
        <begin position="421"/>
        <end position="441"/>
    </location>
</feature>
<evidence type="ECO:0000256" key="15">
    <source>
        <dbReference type="ARBA" id="ARBA00049551"/>
    </source>
</evidence>
<keyword evidence="10 16" id="KW-1133">Transmembrane helix</keyword>
<name>A0A343W6H5_9ANNE</name>
<protein>
    <recommendedName>
        <fullName evidence="3 16">NADH-ubiquinone oxidoreductase chain 5</fullName>
        <ecNumber evidence="2 16">7.1.1.2</ecNumber>
    </recommendedName>
</protein>
<dbReference type="InterPro" id="IPR001516">
    <property type="entry name" value="Proton_antipo_N"/>
</dbReference>
<evidence type="ECO:0000313" key="20">
    <source>
        <dbReference type="EMBL" id="AVW86197.1"/>
    </source>
</evidence>
<dbReference type="GO" id="GO:0015990">
    <property type="term" value="P:electron transport coupled proton transport"/>
    <property type="evidence" value="ECO:0007669"/>
    <property type="project" value="TreeGrafter"/>
</dbReference>
<reference evidence="20" key="1">
    <citation type="journal article" date="2018" name="Mol. Phylogenet. Evol.">
        <title>Phylogeny, evolution and mitochondrial gene order rearrangement in scale worms (Aphroditiformia, Annelida).</title>
        <authorList>
            <person name="Zhang Y."/>
            <person name="Sun J."/>
            <person name="Rouse G.W."/>
            <person name="Wiklund H."/>
            <person name="Pleijel F."/>
            <person name="Watanabe H.K."/>
            <person name="Chen C."/>
            <person name="Qian P.-Y."/>
            <person name="Qiu J.-W."/>
        </authorList>
    </citation>
    <scope>NUCLEOTIDE SEQUENCE</scope>
</reference>
<dbReference type="PANTHER" id="PTHR42829">
    <property type="entry name" value="NADH-UBIQUINONE OXIDOREDUCTASE CHAIN 5"/>
    <property type="match status" value="1"/>
</dbReference>
<feature type="transmembrane region" description="Helical" evidence="16">
    <location>
        <begin position="453"/>
        <end position="471"/>
    </location>
</feature>
<keyword evidence="14 16" id="KW-0472">Membrane</keyword>
<sequence>MSYNYASMSSKLLWALFTLMVSMSTFLIFFDQIIIISWTIFSMDSSFIRLPLILDPWGSIFSSIVLFISANVLKFSSTYMSGDPYIQRFCNLVLLFVASMNFLVFIPHLITLLLGWDGLGLVSFILVIYYQNPKSLAAGMITALMNRVGDVMILLSIGFLLNMSNWSITTLWANSFSPMVSILILAAAMTKSAQIPFSSWLPAAMAAPTPVSALVHSSTLVTAGVFLLIRFYPSLKLISWFNPTLLVIATTTMFMAGTAAVAECDMKKIIALSTLSQLGVMMGSLGLGLPQLAFFHLMTHALFKALLFLTAGSMIHFHHHSQDLRFMGNLSKSSPLTTSCLLISNMALCGSPFLAGFYSKDMILESTLHYPTNSLIIMLFFLATALTASYSMRLAITIIWNASNSNPFQYIDDNHKYMTSPMIILTAGAVSAGSILSWLMFSDLPDPFLPPHLKFLAIAVTALGLVLAYQASLNSAPIFLLSPLIHYFLTSMWFLTPSTSQGLINQPLTLSKTLLALVDQGWLESMGAQGLMKSLSSNSLSLISLNKNHITTHLTLLTIILIPFSML</sequence>
<dbReference type="EC" id="7.1.1.2" evidence="2 16"/>
<comment type="subcellular location">
    <subcellularLocation>
        <location evidence="1">Mitochondrion inner membrane</location>
        <topology evidence="1">Multi-pass membrane protein</topology>
    </subcellularLocation>
</comment>
<dbReference type="InterPro" id="IPR001750">
    <property type="entry name" value="ND/Mrp_TM"/>
</dbReference>
<evidence type="ECO:0000256" key="1">
    <source>
        <dbReference type="ARBA" id="ARBA00004448"/>
    </source>
</evidence>
<proteinExistence type="inferred from homology"/>
<comment type="function">
    <text evidence="16">Core subunit of the mitochondrial membrane respiratory chain NADH dehydrogenase (Complex I) which catalyzes electron transfer from NADH through the respiratory chain, using ubiquinone as an electron acceptor. Essential for the catalytic activity and assembly of complex I.</text>
</comment>
<dbReference type="AlphaFoldDB" id="A0A343W6H5"/>
<feature type="transmembrane region" description="Helical" evidence="16">
    <location>
        <begin position="478"/>
        <end position="495"/>
    </location>
</feature>
<feature type="transmembrane region" description="Helical" evidence="16">
    <location>
        <begin position="293"/>
        <end position="315"/>
    </location>
</feature>
<gene>
    <name evidence="20" type="primary">ND5</name>
</gene>
<keyword evidence="6 16" id="KW-0812">Transmembrane</keyword>
<evidence type="ECO:0000256" key="10">
    <source>
        <dbReference type="ARBA" id="ARBA00022989"/>
    </source>
</evidence>
<comment type="catalytic activity">
    <reaction evidence="15 16">
        <text>a ubiquinone + NADH + 5 H(+)(in) = a ubiquinol + NAD(+) + 4 H(+)(out)</text>
        <dbReference type="Rhea" id="RHEA:29091"/>
        <dbReference type="Rhea" id="RHEA-COMP:9565"/>
        <dbReference type="Rhea" id="RHEA-COMP:9566"/>
        <dbReference type="ChEBI" id="CHEBI:15378"/>
        <dbReference type="ChEBI" id="CHEBI:16389"/>
        <dbReference type="ChEBI" id="CHEBI:17976"/>
        <dbReference type="ChEBI" id="CHEBI:57540"/>
        <dbReference type="ChEBI" id="CHEBI:57945"/>
        <dbReference type="EC" id="7.1.1.2"/>
    </reaction>
</comment>
<feature type="transmembrane region" description="Helical" evidence="16">
    <location>
        <begin position="12"/>
        <end position="41"/>
    </location>
</feature>
<evidence type="ECO:0000256" key="8">
    <source>
        <dbReference type="ARBA" id="ARBA00022967"/>
    </source>
</evidence>
<evidence type="ECO:0000259" key="19">
    <source>
        <dbReference type="Pfam" id="PF06455"/>
    </source>
</evidence>
<feature type="transmembrane region" description="Helical" evidence="16">
    <location>
        <begin position="85"/>
        <end position="106"/>
    </location>
</feature>
<dbReference type="Pfam" id="PF06455">
    <property type="entry name" value="NADH5_C"/>
    <property type="match status" value="1"/>
</dbReference>
<evidence type="ECO:0000256" key="3">
    <source>
        <dbReference type="ARBA" id="ARBA00021096"/>
    </source>
</evidence>
<feature type="domain" description="NADH dehydrogenase subunit 5 C-terminal" evidence="19">
    <location>
        <begin position="390"/>
        <end position="564"/>
    </location>
</feature>
<dbReference type="Pfam" id="PF00662">
    <property type="entry name" value="Proton_antipo_N"/>
    <property type="match status" value="1"/>
</dbReference>
<dbReference type="GO" id="GO:0003954">
    <property type="term" value="F:NADH dehydrogenase activity"/>
    <property type="evidence" value="ECO:0007669"/>
    <property type="project" value="TreeGrafter"/>
</dbReference>
<feature type="transmembrane region" description="Helical" evidence="16">
    <location>
        <begin position="244"/>
        <end position="262"/>
    </location>
</feature>
<evidence type="ECO:0000256" key="14">
    <source>
        <dbReference type="ARBA" id="ARBA00023136"/>
    </source>
</evidence>
<geneLocation type="mitochondrion" evidence="20"/>
<feature type="transmembrane region" description="Helical" evidence="16">
    <location>
        <begin position="375"/>
        <end position="400"/>
    </location>
</feature>
<comment type="similarity">
    <text evidence="16">Belongs to the complex I subunit 5 family.</text>
</comment>
<evidence type="ECO:0000256" key="12">
    <source>
        <dbReference type="ARBA" id="ARBA00023075"/>
    </source>
</evidence>
<accession>A0A343W6H5</accession>
<evidence type="ECO:0000259" key="18">
    <source>
        <dbReference type="Pfam" id="PF00662"/>
    </source>
</evidence>
<keyword evidence="4 16" id="KW-0813">Transport</keyword>
<evidence type="ECO:0000256" key="4">
    <source>
        <dbReference type="ARBA" id="ARBA00022448"/>
    </source>
</evidence>
<dbReference type="Pfam" id="PF00361">
    <property type="entry name" value="Proton_antipo_M"/>
    <property type="match status" value="1"/>
</dbReference>
<feature type="domain" description="NADH:quinone oxidoreductase/Mrp antiporter transmembrane" evidence="17">
    <location>
        <begin position="108"/>
        <end position="386"/>
    </location>
</feature>
<dbReference type="EMBL" id="KY753835">
    <property type="protein sequence ID" value="AVW86197.1"/>
    <property type="molecule type" value="Genomic_DNA"/>
</dbReference>
<evidence type="ECO:0000256" key="11">
    <source>
        <dbReference type="ARBA" id="ARBA00023027"/>
    </source>
</evidence>
<feature type="domain" description="NADH-Ubiquinone oxidoreductase (complex I) chain 5 N-terminal" evidence="18">
    <location>
        <begin position="43"/>
        <end position="89"/>
    </location>
</feature>
<keyword evidence="11 16" id="KW-0520">NAD</keyword>
<keyword evidence="8" id="KW-1278">Translocase</keyword>
<evidence type="ECO:0000256" key="7">
    <source>
        <dbReference type="ARBA" id="ARBA00022792"/>
    </source>
</evidence>
<dbReference type="PRINTS" id="PR01434">
    <property type="entry name" value="NADHDHGNASE5"/>
</dbReference>